<dbReference type="Gene3D" id="3.30.70.1180">
    <property type="entry name" value="Vacuolar atp synthase subunit c, domain 1"/>
    <property type="match status" value="1"/>
</dbReference>
<keyword evidence="8" id="KW-1185">Reference proteome</keyword>
<sequence length="394" mass="44666">MSKDSRYLLVSLPTSISPSNHAEEALSALRSTVTNDVGTTYPFAIPTFKIGTLDALVQQADDLAKLESACESVVNKVGDSLRNLLDGNEERLQQQKTINDKPVDQYLRSFQWNKVKYRADKPIAELIDSLQKEAAGIDNDVRAKYNQYNQVKTNLATSQRKQTGNLSTKSLASIVKPKDLIQDSEYLDTHLIAVPLSNAKDFLKTYESITEMVVPRSATEIARDDEFILYSVVTFKKYSTEFVHKIREKRWTPRDYKYKEGGKEEEAREVGRLEKDEKKLWGEALRLGRTGYSESAMIWIHVLALRVFVETVLRYGLPLDFVCGLVQTTSKQSKKAKQNLDDAYSYLGGNAFGRDSKGRIKKDDQAMSNDMQQAGGHLGDQEYSAYVYYEFEIV</sequence>
<dbReference type="Gene3D" id="1.20.1460.10">
    <property type="entry name" value="subunit c (vma5p) of the yeast v-atpase, domain 2"/>
    <property type="match status" value="1"/>
</dbReference>
<dbReference type="FunFam" id="3.30.70.100:FF:000002">
    <property type="entry name" value="V-type proton ATPase subunit C"/>
    <property type="match status" value="1"/>
</dbReference>
<dbReference type="EMBL" id="ML978067">
    <property type="protein sequence ID" value="KAF2018663.1"/>
    <property type="molecule type" value="Genomic_DNA"/>
</dbReference>
<keyword evidence="2 6" id="KW-0813">Transport</keyword>
<dbReference type="Pfam" id="PF03223">
    <property type="entry name" value="V-ATPase_C"/>
    <property type="match status" value="1"/>
</dbReference>
<comment type="subunit">
    <text evidence="6">V-ATPase is a heteromultimeric enzyme composed of a peripheral catalytic V1 complex (components A to H) attached to an integral membrane V0 proton pore complex.</text>
</comment>
<evidence type="ECO:0000256" key="2">
    <source>
        <dbReference type="ARBA" id="ARBA00022448"/>
    </source>
</evidence>
<dbReference type="SUPFAM" id="SSF118203">
    <property type="entry name" value="Vacuolar ATP synthase subunit C"/>
    <property type="match status" value="1"/>
</dbReference>
<comment type="similarity">
    <text evidence="1 6">Belongs to the V-ATPase C subunit family.</text>
</comment>
<comment type="function">
    <text evidence="5">Subunit of the V1 complex of vacuolar(H+)-ATPase (V-ATPase), a multisubunit enzyme composed of a peripheral complex (V1) that hydrolyzes ATP and a membrane integral complex (V0) that translocates protons. V-ATPase is responsible for acidifying and maintaining the pH of intracellular compartments. Subunit C is necessary for the assembly of the catalytic sector of the enzyme and is likely to have a specific function in its catalytic activity. Reversibly leaves the enzyme after glucose depletion, causing the catalytic subcomplex V1 to detach from the V0 section.</text>
</comment>
<evidence type="ECO:0000256" key="4">
    <source>
        <dbReference type="ARBA" id="ARBA00023065"/>
    </source>
</evidence>
<keyword evidence="3 6" id="KW-0375">Hydrogen ion transport</keyword>
<comment type="function">
    <text evidence="6">Subunit of the V1 complex of vacuolar(H+)-ATPase (V-ATPase), a multisubunit enzyme composed of a peripheral complex (V1) that hydrolyzes ATP and a membrane integral complex (V0) that translocates protons. V-ATPase is responsible for acidifying and maintaining the pH of intracellular compartments and in some cell types, is targeted to the plasma membrane, where it is responsible for acidifying the extracellular environment. Subunit C is necessary for the assembly of the catalytic sector of the enzyme and is likely to have a specific function in its catalytic activity.</text>
</comment>
<evidence type="ECO:0000256" key="1">
    <source>
        <dbReference type="ARBA" id="ARBA00006138"/>
    </source>
</evidence>
<dbReference type="PANTHER" id="PTHR10137">
    <property type="entry name" value="V-TYPE PROTON ATPASE SUBUNIT C"/>
    <property type="match status" value="1"/>
</dbReference>
<evidence type="ECO:0000256" key="3">
    <source>
        <dbReference type="ARBA" id="ARBA00022781"/>
    </source>
</evidence>
<dbReference type="Proteomes" id="UP000799778">
    <property type="component" value="Unassembled WGS sequence"/>
</dbReference>
<name>A0A6A5Y0F0_9PLEO</name>
<dbReference type="GO" id="GO:0000221">
    <property type="term" value="C:vacuolar proton-transporting V-type ATPase, V1 domain"/>
    <property type="evidence" value="ECO:0007669"/>
    <property type="project" value="TreeGrafter"/>
</dbReference>
<evidence type="ECO:0000256" key="5">
    <source>
        <dbReference type="ARBA" id="ARBA00053565"/>
    </source>
</evidence>
<protein>
    <recommendedName>
        <fullName evidence="6">V-type proton ATPase subunit C</fullName>
    </recommendedName>
</protein>
<dbReference type="GO" id="GO:0046961">
    <property type="term" value="F:proton-transporting ATPase activity, rotational mechanism"/>
    <property type="evidence" value="ECO:0007669"/>
    <property type="project" value="InterPro"/>
</dbReference>
<evidence type="ECO:0000313" key="8">
    <source>
        <dbReference type="Proteomes" id="UP000799778"/>
    </source>
</evidence>
<dbReference type="InterPro" id="IPR004907">
    <property type="entry name" value="ATPase_V1-cplx_csu"/>
</dbReference>
<dbReference type="OrthoDB" id="6605928at2759"/>
<keyword evidence="4 6" id="KW-0406">Ion transport</keyword>
<dbReference type="CDD" id="cd14785">
    <property type="entry name" value="V-ATPase_C"/>
    <property type="match status" value="1"/>
</dbReference>
<dbReference type="InterPro" id="IPR036132">
    <property type="entry name" value="Vac_ATP_synth_c_sf"/>
</dbReference>
<gene>
    <name evidence="7" type="ORF">BU24DRAFT_418186</name>
</gene>
<dbReference type="PANTHER" id="PTHR10137:SF0">
    <property type="entry name" value="V-TYPE PROTON ATPASE SUBUNIT C"/>
    <property type="match status" value="1"/>
</dbReference>
<organism evidence="7 8">
    <name type="scientific">Aaosphaeria arxii CBS 175.79</name>
    <dbReference type="NCBI Taxonomy" id="1450172"/>
    <lineage>
        <taxon>Eukaryota</taxon>
        <taxon>Fungi</taxon>
        <taxon>Dikarya</taxon>
        <taxon>Ascomycota</taxon>
        <taxon>Pezizomycotina</taxon>
        <taxon>Dothideomycetes</taxon>
        <taxon>Pleosporomycetidae</taxon>
        <taxon>Pleosporales</taxon>
        <taxon>Pleosporales incertae sedis</taxon>
        <taxon>Aaosphaeria</taxon>
    </lineage>
</organism>
<evidence type="ECO:0000256" key="6">
    <source>
        <dbReference type="RuleBase" id="RU364010"/>
    </source>
</evidence>
<dbReference type="RefSeq" id="XP_033387002.1">
    <property type="nucleotide sequence ID" value="XM_033526926.1"/>
</dbReference>
<dbReference type="GeneID" id="54284323"/>
<dbReference type="Gene3D" id="3.30.70.100">
    <property type="match status" value="1"/>
</dbReference>
<dbReference type="AlphaFoldDB" id="A0A6A5Y0F0"/>
<reference evidence="7" key="1">
    <citation type="journal article" date="2020" name="Stud. Mycol.">
        <title>101 Dothideomycetes genomes: a test case for predicting lifestyles and emergence of pathogens.</title>
        <authorList>
            <person name="Haridas S."/>
            <person name="Albert R."/>
            <person name="Binder M."/>
            <person name="Bloem J."/>
            <person name="Labutti K."/>
            <person name="Salamov A."/>
            <person name="Andreopoulos B."/>
            <person name="Baker S."/>
            <person name="Barry K."/>
            <person name="Bills G."/>
            <person name="Bluhm B."/>
            <person name="Cannon C."/>
            <person name="Castanera R."/>
            <person name="Culley D."/>
            <person name="Daum C."/>
            <person name="Ezra D."/>
            <person name="Gonzalez J."/>
            <person name="Henrissat B."/>
            <person name="Kuo A."/>
            <person name="Liang C."/>
            <person name="Lipzen A."/>
            <person name="Lutzoni F."/>
            <person name="Magnuson J."/>
            <person name="Mondo S."/>
            <person name="Nolan M."/>
            <person name="Ohm R."/>
            <person name="Pangilinan J."/>
            <person name="Park H.-J."/>
            <person name="Ramirez L."/>
            <person name="Alfaro M."/>
            <person name="Sun H."/>
            <person name="Tritt A."/>
            <person name="Yoshinaga Y."/>
            <person name="Zwiers L.-H."/>
            <person name="Turgeon B."/>
            <person name="Goodwin S."/>
            <person name="Spatafora J."/>
            <person name="Crous P."/>
            <person name="Grigoriev I."/>
        </authorList>
    </citation>
    <scope>NUCLEOTIDE SEQUENCE</scope>
    <source>
        <strain evidence="7">CBS 175.79</strain>
    </source>
</reference>
<evidence type="ECO:0000313" key="7">
    <source>
        <dbReference type="EMBL" id="KAF2018663.1"/>
    </source>
</evidence>
<proteinExistence type="inferred from homology"/>
<accession>A0A6A5Y0F0</accession>